<keyword evidence="6" id="KW-1133">Transmembrane helix</keyword>
<evidence type="ECO:0000313" key="9">
    <source>
        <dbReference type="Proteomes" id="UP000295164"/>
    </source>
</evidence>
<feature type="transmembrane region" description="Helical" evidence="6">
    <location>
        <begin position="45"/>
        <end position="63"/>
    </location>
</feature>
<evidence type="ECO:0000256" key="6">
    <source>
        <dbReference type="SAM" id="Phobius"/>
    </source>
</evidence>
<reference evidence="8 9" key="1">
    <citation type="submission" date="2019-03" db="EMBL/GenBank/DDBJ databases">
        <authorList>
            <person name="Kim M.K.M."/>
        </authorList>
    </citation>
    <scope>NUCLEOTIDE SEQUENCE [LARGE SCALE GENOMIC DNA]</scope>
    <source>
        <strain evidence="8 9">17J68-15</strain>
    </source>
</reference>
<keyword evidence="4" id="KW-0443">Lipid metabolism</keyword>
<feature type="transmembrane region" description="Helical" evidence="6">
    <location>
        <begin position="12"/>
        <end position="33"/>
    </location>
</feature>
<sequence>MSVIKNVLGRVFALWAALVFCVTLLIVLLPLWALGFVAEPRRSQLMQPIFRGWMAIFFTLSGVRRSYRGRQHFKKGENYVVVCNHRSYLDPPLSTPGIIGGNKTIAKHEMVKIPLFGIIYRRGSVLVNRKSEESRKQSYVRMRDVLLRLRLHMCIYPEGTRNRGSEPLTRFHDGAFRLAVETGKPVIPALLFNSDKVLPNDKGFFFWPQRVAMHFLAPVSPSGKTTEQLRDEVFAIMNTYYKETKI</sequence>
<dbReference type="InterPro" id="IPR002123">
    <property type="entry name" value="Plipid/glycerol_acylTrfase"/>
</dbReference>
<dbReference type="EMBL" id="SKFH01000030">
    <property type="protein sequence ID" value="TCZ68083.1"/>
    <property type="molecule type" value="Genomic_DNA"/>
</dbReference>
<keyword evidence="6" id="KW-0812">Transmembrane</keyword>
<proteinExistence type="predicted"/>
<dbReference type="GO" id="GO:0003841">
    <property type="term" value="F:1-acylglycerol-3-phosphate O-acyltransferase activity"/>
    <property type="evidence" value="ECO:0007669"/>
    <property type="project" value="TreeGrafter"/>
</dbReference>
<keyword evidence="5 8" id="KW-0012">Acyltransferase</keyword>
<evidence type="ECO:0000259" key="7">
    <source>
        <dbReference type="SMART" id="SM00563"/>
    </source>
</evidence>
<protein>
    <submittedName>
        <fullName evidence="8">1-acyl-sn-glycerol-3-phosphate acyltransferase</fullName>
    </submittedName>
</protein>
<accession>A0A4R4DVZ1</accession>
<dbReference type="RefSeq" id="WP_131853125.1">
    <property type="nucleotide sequence ID" value="NZ_SKFH01000030.1"/>
</dbReference>
<evidence type="ECO:0000256" key="4">
    <source>
        <dbReference type="ARBA" id="ARBA00023098"/>
    </source>
</evidence>
<dbReference type="AlphaFoldDB" id="A0A4R4DVZ1"/>
<dbReference type="PANTHER" id="PTHR10434:SF64">
    <property type="entry name" value="1-ACYL-SN-GLYCEROL-3-PHOSPHATE ACYLTRANSFERASE-RELATED"/>
    <property type="match status" value="1"/>
</dbReference>
<gene>
    <name evidence="8" type="ORF">E0486_14750</name>
</gene>
<dbReference type="GO" id="GO:0006654">
    <property type="term" value="P:phosphatidic acid biosynthetic process"/>
    <property type="evidence" value="ECO:0007669"/>
    <property type="project" value="TreeGrafter"/>
</dbReference>
<feature type="domain" description="Phospholipid/glycerol acyltransferase" evidence="7">
    <location>
        <begin position="79"/>
        <end position="194"/>
    </location>
</feature>
<comment type="pathway">
    <text evidence="1">Lipid metabolism.</text>
</comment>
<dbReference type="SMART" id="SM00563">
    <property type="entry name" value="PlsC"/>
    <property type="match status" value="1"/>
</dbReference>
<dbReference type="OrthoDB" id="9803035at2"/>
<organism evidence="8 9">
    <name type="scientific">Flaviaesturariibacter aridisoli</name>
    <dbReference type="NCBI Taxonomy" id="2545761"/>
    <lineage>
        <taxon>Bacteria</taxon>
        <taxon>Pseudomonadati</taxon>
        <taxon>Bacteroidota</taxon>
        <taxon>Chitinophagia</taxon>
        <taxon>Chitinophagales</taxon>
        <taxon>Chitinophagaceae</taxon>
        <taxon>Flaviaestuariibacter</taxon>
    </lineage>
</organism>
<dbReference type="Proteomes" id="UP000295164">
    <property type="component" value="Unassembled WGS sequence"/>
</dbReference>
<keyword evidence="2" id="KW-0444">Lipid biosynthesis</keyword>
<dbReference type="CDD" id="cd07989">
    <property type="entry name" value="LPLAT_AGPAT-like"/>
    <property type="match status" value="1"/>
</dbReference>
<evidence type="ECO:0000256" key="1">
    <source>
        <dbReference type="ARBA" id="ARBA00005189"/>
    </source>
</evidence>
<dbReference type="SUPFAM" id="SSF69593">
    <property type="entry name" value="Glycerol-3-phosphate (1)-acyltransferase"/>
    <property type="match status" value="1"/>
</dbReference>
<evidence type="ECO:0000256" key="3">
    <source>
        <dbReference type="ARBA" id="ARBA00022679"/>
    </source>
</evidence>
<dbReference type="PANTHER" id="PTHR10434">
    <property type="entry name" value="1-ACYL-SN-GLYCEROL-3-PHOSPHATE ACYLTRANSFERASE"/>
    <property type="match status" value="1"/>
</dbReference>
<evidence type="ECO:0000313" key="8">
    <source>
        <dbReference type="EMBL" id="TCZ68083.1"/>
    </source>
</evidence>
<name>A0A4R4DVZ1_9BACT</name>
<evidence type="ECO:0000256" key="5">
    <source>
        <dbReference type="ARBA" id="ARBA00023315"/>
    </source>
</evidence>
<comment type="caution">
    <text evidence="8">The sequence shown here is derived from an EMBL/GenBank/DDBJ whole genome shotgun (WGS) entry which is preliminary data.</text>
</comment>
<keyword evidence="9" id="KW-1185">Reference proteome</keyword>
<keyword evidence="6" id="KW-0472">Membrane</keyword>
<dbReference type="Pfam" id="PF01553">
    <property type="entry name" value="Acyltransferase"/>
    <property type="match status" value="1"/>
</dbReference>
<keyword evidence="3 8" id="KW-0808">Transferase</keyword>
<evidence type="ECO:0000256" key="2">
    <source>
        <dbReference type="ARBA" id="ARBA00022516"/>
    </source>
</evidence>